<evidence type="ECO:0008006" key="4">
    <source>
        <dbReference type="Google" id="ProtNLM"/>
    </source>
</evidence>
<protein>
    <recommendedName>
        <fullName evidence="4">Carbohydrate esterase family 16 protein</fullName>
    </recommendedName>
</protein>
<comment type="caution">
    <text evidence="2">The sequence shown here is derived from an EMBL/GenBank/DDBJ whole genome shotgun (WGS) entry which is preliminary data.</text>
</comment>
<keyword evidence="1" id="KW-0378">Hydrolase</keyword>
<dbReference type="GO" id="GO:0016788">
    <property type="term" value="F:hydrolase activity, acting on ester bonds"/>
    <property type="evidence" value="ECO:0007669"/>
    <property type="project" value="InterPro"/>
</dbReference>
<evidence type="ECO:0000313" key="2">
    <source>
        <dbReference type="EMBL" id="KAK7676389.1"/>
    </source>
</evidence>
<dbReference type="InterPro" id="IPR036514">
    <property type="entry name" value="SGNH_hydro_sf"/>
</dbReference>
<dbReference type="PANTHER" id="PTHR45648:SF22">
    <property type="entry name" value="GDSL LIPASE_ACYLHYDROLASE FAMILY PROTEIN (AFU_ORTHOLOGUE AFUA_4G14700)"/>
    <property type="match status" value="1"/>
</dbReference>
<dbReference type="CDD" id="cd01846">
    <property type="entry name" value="fatty_acyltransferase_like"/>
    <property type="match status" value="1"/>
</dbReference>
<reference evidence="2 3" key="1">
    <citation type="submission" date="2022-09" db="EMBL/GenBank/DDBJ databases">
        <authorList>
            <person name="Palmer J.M."/>
        </authorList>
    </citation>
    <scope>NUCLEOTIDE SEQUENCE [LARGE SCALE GENOMIC DNA]</scope>
    <source>
        <strain evidence="2 3">DSM 7382</strain>
    </source>
</reference>
<sequence length="278" mass="31611">MATEADSYWHGFPKIQHLVIFGDSYSDVGYLPKPHLRPSDKLPLGVPYPGVTWAEDDAPNWVGYLLKEFTPGHEFLVYDYAIGGHRVDGVVHQIQNRFIPDIGDKPDGARWSSDDTLFVTWIGINDLAFTKDRKAVDDSLGKLFEQQAQLYELGARNFLFIDVPAVHRSPAVAERRSANVLELLAYWNIRLRHFVTEFASTRFDVTTLIYSSFALFSRILDNPEEYGFKNTDPRLRGGGIWLDHIHPTTKMHHEIARDIAAFLHTYSSSDRTGDTSEA</sequence>
<dbReference type="InterPro" id="IPR051058">
    <property type="entry name" value="GDSL_Est/Lipase"/>
</dbReference>
<dbReference type="EMBL" id="JASBNA010000119">
    <property type="protein sequence ID" value="KAK7676389.1"/>
    <property type="molecule type" value="Genomic_DNA"/>
</dbReference>
<dbReference type="Proteomes" id="UP001385951">
    <property type="component" value="Unassembled WGS sequence"/>
</dbReference>
<dbReference type="SUPFAM" id="SSF52266">
    <property type="entry name" value="SGNH hydrolase"/>
    <property type="match status" value="1"/>
</dbReference>
<name>A0AAW0FE43_9APHY</name>
<accession>A0AAW0FE43</accession>
<proteinExistence type="predicted"/>
<dbReference type="PANTHER" id="PTHR45648">
    <property type="entry name" value="GDSL LIPASE/ACYLHYDROLASE FAMILY PROTEIN (AFU_ORTHOLOGUE AFUA_4G14700)"/>
    <property type="match status" value="1"/>
</dbReference>
<dbReference type="Pfam" id="PF00657">
    <property type="entry name" value="Lipase_GDSL"/>
    <property type="match status" value="1"/>
</dbReference>
<dbReference type="Gene3D" id="3.40.50.1110">
    <property type="entry name" value="SGNH hydrolase"/>
    <property type="match status" value="1"/>
</dbReference>
<dbReference type="InterPro" id="IPR001087">
    <property type="entry name" value="GDSL"/>
</dbReference>
<keyword evidence="3" id="KW-1185">Reference proteome</keyword>
<organism evidence="2 3">
    <name type="scientific">Cerrena zonata</name>
    <dbReference type="NCBI Taxonomy" id="2478898"/>
    <lineage>
        <taxon>Eukaryota</taxon>
        <taxon>Fungi</taxon>
        <taxon>Dikarya</taxon>
        <taxon>Basidiomycota</taxon>
        <taxon>Agaricomycotina</taxon>
        <taxon>Agaricomycetes</taxon>
        <taxon>Polyporales</taxon>
        <taxon>Cerrenaceae</taxon>
        <taxon>Cerrena</taxon>
    </lineage>
</organism>
<evidence type="ECO:0000256" key="1">
    <source>
        <dbReference type="ARBA" id="ARBA00022801"/>
    </source>
</evidence>
<evidence type="ECO:0000313" key="3">
    <source>
        <dbReference type="Proteomes" id="UP001385951"/>
    </source>
</evidence>
<dbReference type="AlphaFoldDB" id="A0AAW0FE43"/>
<gene>
    <name evidence="2" type="ORF">QCA50_020652</name>
</gene>